<dbReference type="AlphaFoldDB" id="A0AAU7UCJ4"/>
<dbReference type="EMBL" id="CP158299">
    <property type="protein sequence ID" value="XBV86209.1"/>
    <property type="molecule type" value="Genomic_DNA"/>
</dbReference>
<reference evidence="4" key="1">
    <citation type="submission" date="2024-06" db="EMBL/GenBank/DDBJ databases">
        <title>Draft Genome Sequence of Deinococcus sonorensis Type Strain KR-87, a Biofilm Producing Representative of the Genus Deinococcus.</title>
        <authorList>
            <person name="Boren L.S."/>
            <person name="Grosso R.A."/>
            <person name="Hugenberg-Cox A.N."/>
            <person name="Hill J.T.E."/>
            <person name="Albert C.M."/>
            <person name="Tuohy J.M."/>
        </authorList>
    </citation>
    <scope>NUCLEOTIDE SEQUENCE</scope>
    <source>
        <strain evidence="4">KR-87</strain>
    </source>
</reference>
<dbReference type="GO" id="GO:0005737">
    <property type="term" value="C:cytoplasm"/>
    <property type="evidence" value="ECO:0007669"/>
    <property type="project" value="TreeGrafter"/>
</dbReference>
<dbReference type="RefSeq" id="WP_350244263.1">
    <property type="nucleotide sequence ID" value="NZ_CP158299.1"/>
</dbReference>
<dbReference type="GO" id="GO:0046872">
    <property type="term" value="F:metal ion binding"/>
    <property type="evidence" value="ECO:0007669"/>
    <property type="project" value="UniProtKB-KW"/>
</dbReference>
<dbReference type="SUPFAM" id="SSF102705">
    <property type="entry name" value="NIF3 (NGG1p interacting factor 3)-like"/>
    <property type="match status" value="1"/>
</dbReference>
<comment type="similarity">
    <text evidence="1">Belongs to the GTP cyclohydrolase I type 2/NIF3 family.</text>
</comment>
<proteinExistence type="inferred from homology"/>
<dbReference type="PANTHER" id="PTHR13799:SF14">
    <property type="entry name" value="GTP CYCLOHYDROLASE 1 TYPE 2 HOMOLOG"/>
    <property type="match status" value="1"/>
</dbReference>
<feature type="binding site" evidence="3">
    <location>
        <position position="259"/>
    </location>
    <ligand>
        <name>a divalent metal cation</name>
        <dbReference type="ChEBI" id="CHEBI:60240"/>
        <label>1</label>
    </ligand>
</feature>
<feature type="binding site" evidence="3">
    <location>
        <position position="263"/>
    </location>
    <ligand>
        <name>a divalent metal cation</name>
        <dbReference type="ChEBI" id="CHEBI:60240"/>
        <label>1</label>
    </ligand>
</feature>
<evidence type="ECO:0000256" key="2">
    <source>
        <dbReference type="ARBA" id="ARBA00022723"/>
    </source>
</evidence>
<dbReference type="KEGG" id="dsc:ABOD76_07855"/>
<accession>A0AAU7UCJ4</accession>
<gene>
    <name evidence="4" type="ORF">ABOD76_07855</name>
</gene>
<keyword evidence="2 3" id="KW-0479">Metal-binding</keyword>
<feature type="binding site" evidence="3">
    <location>
        <position position="71"/>
    </location>
    <ligand>
        <name>a divalent metal cation</name>
        <dbReference type="ChEBI" id="CHEBI:60240"/>
        <label>1</label>
    </ligand>
</feature>
<evidence type="ECO:0000256" key="3">
    <source>
        <dbReference type="PIRSR" id="PIRSR602678-1"/>
    </source>
</evidence>
<evidence type="ECO:0000256" key="1">
    <source>
        <dbReference type="ARBA" id="ARBA00006964"/>
    </source>
</evidence>
<dbReference type="Gene3D" id="3.40.1390.30">
    <property type="entry name" value="NIF3 (NGG1p interacting factor 3)-like"/>
    <property type="match status" value="2"/>
</dbReference>
<sequence length="295" mass="32026">MNDAPSTPLSVRNAIDTVLAQAAVPALSHTADTFKTGDPDAPLTGIVTTFLATADVIRQAADQGANLIITHEPTFYSAEDTDDLSWLEGDPVYQAKRRLIEDHGMVIWRFHDYWHMMRPDGIVTGLANLMGWTVDPPAVSMHDVMQMQAMTAGNGWDKRIAGAATGIATIPETSLVDLARQLKDRLGAASVRMIGPDDLSVRRVGLTLGALPGKMTIATLQRDDVDVVISGETREWETCEFLRDAEAFGRPKGMLVVGHALSEEPGMAYLAEWLRPLCPGVPVTHIPCGDPFRTV</sequence>
<dbReference type="PANTHER" id="PTHR13799">
    <property type="entry name" value="NGG1 INTERACTING FACTOR 3"/>
    <property type="match status" value="1"/>
</dbReference>
<dbReference type="InterPro" id="IPR002678">
    <property type="entry name" value="DUF34/NIF3"/>
</dbReference>
<protein>
    <submittedName>
        <fullName evidence="4">Nif3-like dinuclear metal center hexameric protein</fullName>
    </submittedName>
</protein>
<name>A0AAU7UCJ4_9DEIO</name>
<dbReference type="Pfam" id="PF01784">
    <property type="entry name" value="DUF34_NIF3"/>
    <property type="match status" value="1"/>
</dbReference>
<dbReference type="InterPro" id="IPR036069">
    <property type="entry name" value="DUF34/NIF3_sf"/>
</dbReference>
<organism evidence="4">
    <name type="scientific">Deinococcus sonorensis KR-87</name>
    <dbReference type="NCBI Taxonomy" id="694439"/>
    <lineage>
        <taxon>Bacteria</taxon>
        <taxon>Thermotogati</taxon>
        <taxon>Deinococcota</taxon>
        <taxon>Deinococci</taxon>
        <taxon>Deinococcales</taxon>
        <taxon>Deinococcaceae</taxon>
        <taxon>Deinococcus</taxon>
    </lineage>
</organism>
<evidence type="ECO:0000313" key="4">
    <source>
        <dbReference type="EMBL" id="XBV86209.1"/>
    </source>
</evidence>